<dbReference type="EMBL" id="CP012752">
    <property type="protein sequence ID" value="ALG12445.1"/>
    <property type="molecule type" value="Genomic_DNA"/>
</dbReference>
<dbReference type="GO" id="GO:0000160">
    <property type="term" value="P:phosphorelay signal transduction system"/>
    <property type="evidence" value="ECO:0007669"/>
    <property type="project" value="InterPro"/>
</dbReference>
<dbReference type="PANTHER" id="PTHR43214">
    <property type="entry name" value="TWO-COMPONENT RESPONSE REGULATOR"/>
    <property type="match status" value="1"/>
</dbReference>
<dbReference type="KEGG" id="kphy:AOZ06_41290"/>
<dbReference type="Gene3D" id="3.40.50.2300">
    <property type="match status" value="1"/>
</dbReference>
<dbReference type="Pfam" id="PF00072">
    <property type="entry name" value="Response_reg"/>
    <property type="match status" value="1"/>
</dbReference>
<dbReference type="PRINTS" id="PR00038">
    <property type="entry name" value="HTHLUXR"/>
</dbReference>
<dbReference type="InterPro" id="IPR058245">
    <property type="entry name" value="NreC/VraR/RcsB-like_REC"/>
</dbReference>
<evidence type="ECO:0000313" key="8">
    <source>
        <dbReference type="EMBL" id="ALG12445.1"/>
    </source>
</evidence>
<feature type="domain" description="HTH luxR-type" evidence="6">
    <location>
        <begin position="144"/>
        <end position="209"/>
    </location>
</feature>
<reference evidence="8 9" key="1">
    <citation type="submission" date="2015-07" db="EMBL/GenBank/DDBJ databases">
        <title>Genome sequencing of Kibdelosporangium phytohabitans.</title>
        <authorList>
            <person name="Qin S."/>
            <person name="Xing K."/>
        </authorList>
    </citation>
    <scope>NUCLEOTIDE SEQUENCE [LARGE SCALE GENOMIC DNA]</scope>
    <source>
        <strain evidence="8 9">KLBMP1111</strain>
    </source>
</reference>
<dbReference type="SUPFAM" id="SSF52172">
    <property type="entry name" value="CheY-like"/>
    <property type="match status" value="1"/>
</dbReference>
<dbReference type="GO" id="GO:0006355">
    <property type="term" value="P:regulation of DNA-templated transcription"/>
    <property type="evidence" value="ECO:0007669"/>
    <property type="project" value="InterPro"/>
</dbReference>
<keyword evidence="1 5" id="KW-0597">Phosphoprotein</keyword>
<dbReference type="PROSITE" id="PS50043">
    <property type="entry name" value="HTH_LUXR_2"/>
    <property type="match status" value="1"/>
</dbReference>
<evidence type="ECO:0000256" key="1">
    <source>
        <dbReference type="ARBA" id="ARBA00022553"/>
    </source>
</evidence>
<proteinExistence type="predicted"/>
<keyword evidence="9" id="KW-1185">Reference proteome</keyword>
<gene>
    <name evidence="8" type="ORF">AOZ06_41290</name>
</gene>
<dbReference type="InterPro" id="IPR000792">
    <property type="entry name" value="Tscrpt_reg_LuxR_C"/>
</dbReference>
<dbReference type="OrthoDB" id="9808843at2"/>
<dbReference type="RefSeq" id="WP_054294339.1">
    <property type="nucleotide sequence ID" value="NZ_CP012752.1"/>
</dbReference>
<evidence type="ECO:0000256" key="4">
    <source>
        <dbReference type="ARBA" id="ARBA00023163"/>
    </source>
</evidence>
<dbReference type="Pfam" id="PF00196">
    <property type="entry name" value="GerE"/>
    <property type="match status" value="1"/>
</dbReference>
<evidence type="ECO:0000256" key="5">
    <source>
        <dbReference type="PROSITE-ProRule" id="PRU00169"/>
    </source>
</evidence>
<sequence>MIRVVLADDEAMIRAGIAAILGSDPGIEVVAQAGTGREAVDQVAGHRPDIAVLDIQMPELDGLAAAAEIRRLRPDTGVVMLTTFGEDTYIERALALGANGFLLKSGDPAELIAGIKAVADGAAFLSPRIAKRVIDQLPRSNSGARERVSVLTPTQTDVLTLVGSGLSNADIAARLHIAEGTVKAHVTVIFGRLGVRNRVQAAILAHQAGLVQSLA</sequence>
<dbReference type="SMART" id="SM00421">
    <property type="entry name" value="HTH_LUXR"/>
    <property type="match status" value="1"/>
</dbReference>
<dbReference type="GO" id="GO:0003677">
    <property type="term" value="F:DNA binding"/>
    <property type="evidence" value="ECO:0007669"/>
    <property type="project" value="UniProtKB-KW"/>
</dbReference>
<evidence type="ECO:0000259" key="6">
    <source>
        <dbReference type="PROSITE" id="PS50043"/>
    </source>
</evidence>
<dbReference type="AlphaFoldDB" id="A0A0N9I920"/>
<evidence type="ECO:0000256" key="2">
    <source>
        <dbReference type="ARBA" id="ARBA00023015"/>
    </source>
</evidence>
<feature type="domain" description="Response regulatory" evidence="7">
    <location>
        <begin position="3"/>
        <end position="119"/>
    </location>
</feature>
<keyword evidence="2" id="KW-0805">Transcription regulation</keyword>
<evidence type="ECO:0000256" key="3">
    <source>
        <dbReference type="ARBA" id="ARBA00023125"/>
    </source>
</evidence>
<accession>A0A0N9I920</accession>
<protein>
    <submittedName>
        <fullName evidence="8">LuxR family transcriptional regulator</fullName>
    </submittedName>
</protein>
<keyword evidence="4" id="KW-0804">Transcription</keyword>
<dbReference type="InterPro" id="IPR016032">
    <property type="entry name" value="Sig_transdc_resp-reg_C-effctor"/>
</dbReference>
<dbReference type="STRING" id="860235.AOZ06_41290"/>
<evidence type="ECO:0000313" key="9">
    <source>
        <dbReference type="Proteomes" id="UP000063699"/>
    </source>
</evidence>
<dbReference type="PANTHER" id="PTHR43214:SF24">
    <property type="entry name" value="TRANSCRIPTIONAL REGULATORY PROTEIN NARL-RELATED"/>
    <property type="match status" value="1"/>
</dbReference>
<keyword evidence="3" id="KW-0238">DNA-binding</keyword>
<dbReference type="InterPro" id="IPR039420">
    <property type="entry name" value="WalR-like"/>
</dbReference>
<dbReference type="CDD" id="cd06170">
    <property type="entry name" value="LuxR_C_like"/>
    <property type="match status" value="1"/>
</dbReference>
<dbReference type="SUPFAM" id="SSF46894">
    <property type="entry name" value="C-terminal effector domain of the bipartite response regulators"/>
    <property type="match status" value="1"/>
</dbReference>
<dbReference type="PROSITE" id="PS50110">
    <property type="entry name" value="RESPONSE_REGULATORY"/>
    <property type="match status" value="1"/>
</dbReference>
<evidence type="ECO:0000259" key="7">
    <source>
        <dbReference type="PROSITE" id="PS50110"/>
    </source>
</evidence>
<dbReference type="InterPro" id="IPR011006">
    <property type="entry name" value="CheY-like_superfamily"/>
</dbReference>
<dbReference type="Proteomes" id="UP000063699">
    <property type="component" value="Chromosome"/>
</dbReference>
<dbReference type="SMART" id="SM00448">
    <property type="entry name" value="REC"/>
    <property type="match status" value="1"/>
</dbReference>
<dbReference type="CDD" id="cd17535">
    <property type="entry name" value="REC_NarL-like"/>
    <property type="match status" value="1"/>
</dbReference>
<feature type="modified residue" description="4-aspartylphosphate" evidence="5">
    <location>
        <position position="54"/>
    </location>
</feature>
<name>A0A0N9I920_9PSEU</name>
<organism evidence="8 9">
    <name type="scientific">Kibdelosporangium phytohabitans</name>
    <dbReference type="NCBI Taxonomy" id="860235"/>
    <lineage>
        <taxon>Bacteria</taxon>
        <taxon>Bacillati</taxon>
        <taxon>Actinomycetota</taxon>
        <taxon>Actinomycetes</taxon>
        <taxon>Pseudonocardiales</taxon>
        <taxon>Pseudonocardiaceae</taxon>
        <taxon>Kibdelosporangium</taxon>
    </lineage>
</organism>
<dbReference type="InterPro" id="IPR001789">
    <property type="entry name" value="Sig_transdc_resp-reg_receiver"/>
</dbReference>